<name>A0A7W6CVA8_9HYPH</name>
<comment type="caution">
    <text evidence="3">The sequence shown here is derived from an EMBL/GenBank/DDBJ whole genome shotgun (WGS) entry which is preliminary data.</text>
</comment>
<organism evidence="3 4">
    <name type="scientific">Rhizobium metallidurans</name>
    <dbReference type="NCBI Taxonomy" id="1265931"/>
    <lineage>
        <taxon>Bacteria</taxon>
        <taxon>Pseudomonadati</taxon>
        <taxon>Pseudomonadota</taxon>
        <taxon>Alphaproteobacteria</taxon>
        <taxon>Hyphomicrobiales</taxon>
        <taxon>Rhizobiaceae</taxon>
        <taxon>Rhizobium/Agrobacterium group</taxon>
        <taxon>Rhizobium</taxon>
    </lineage>
</organism>
<keyword evidence="1" id="KW-0812">Transmembrane</keyword>
<feature type="transmembrane region" description="Helical" evidence="1">
    <location>
        <begin position="142"/>
        <end position="166"/>
    </location>
</feature>
<feature type="transmembrane region" description="Helical" evidence="1">
    <location>
        <begin position="31"/>
        <end position="57"/>
    </location>
</feature>
<evidence type="ECO:0000256" key="2">
    <source>
        <dbReference type="SAM" id="SignalP"/>
    </source>
</evidence>
<dbReference type="InterPro" id="IPR007038">
    <property type="entry name" value="HupE_UreJ"/>
</dbReference>
<feature type="chain" id="PRO_5031414639" evidence="2">
    <location>
        <begin position="22"/>
        <end position="192"/>
    </location>
</feature>
<keyword evidence="2" id="KW-0732">Signal</keyword>
<evidence type="ECO:0000313" key="4">
    <source>
        <dbReference type="Proteomes" id="UP000582090"/>
    </source>
</evidence>
<proteinExistence type="predicted"/>
<accession>A0A7W6CVA8</accession>
<dbReference type="RefSeq" id="WP_183898734.1">
    <property type="nucleotide sequence ID" value="NZ_JACIDW010000001.1"/>
</dbReference>
<keyword evidence="1" id="KW-1133">Transmembrane helix</keyword>
<feature type="signal peptide" evidence="2">
    <location>
        <begin position="1"/>
        <end position="21"/>
    </location>
</feature>
<feature type="transmembrane region" description="Helical" evidence="1">
    <location>
        <begin position="64"/>
        <end position="83"/>
    </location>
</feature>
<feature type="transmembrane region" description="Helical" evidence="1">
    <location>
        <begin position="114"/>
        <end position="130"/>
    </location>
</feature>
<dbReference type="PIRSF" id="PIRSF016919">
    <property type="entry name" value="HupE_UreJ"/>
    <property type="match status" value="1"/>
</dbReference>
<keyword evidence="4" id="KW-1185">Reference proteome</keyword>
<gene>
    <name evidence="3" type="ORF">GGQ67_000669</name>
</gene>
<dbReference type="Proteomes" id="UP000582090">
    <property type="component" value="Unassembled WGS sequence"/>
</dbReference>
<dbReference type="EMBL" id="JACIDW010000001">
    <property type="protein sequence ID" value="MBB3963051.1"/>
    <property type="molecule type" value="Genomic_DNA"/>
</dbReference>
<dbReference type="Pfam" id="PF04955">
    <property type="entry name" value="HupE_UreJ"/>
    <property type="match status" value="1"/>
</dbReference>
<protein>
    <submittedName>
        <fullName evidence="3">Urease accessory protein</fullName>
    </submittedName>
</protein>
<evidence type="ECO:0000313" key="3">
    <source>
        <dbReference type="EMBL" id="MBB3963051.1"/>
    </source>
</evidence>
<evidence type="ECO:0000256" key="1">
    <source>
        <dbReference type="SAM" id="Phobius"/>
    </source>
</evidence>
<feature type="transmembrane region" description="Helical" evidence="1">
    <location>
        <begin position="173"/>
        <end position="191"/>
    </location>
</feature>
<keyword evidence="1" id="KW-0472">Membrane</keyword>
<sequence length="192" mass="18876">MKKMHLLILAPLLMVSTPAFAHVGSGDNGSFISGFLHPLSGADHVLAMVAVGLCAVMLGSGARLAIPAAFVGVMLLGFFAALAGLPLPLVQRVILASSVVIGLLVAIARPASPGLVAAIVGGFAFFHGHAHGAELAGANALFFGMGFVLATALLHAVGIGMGVAAGRLTRGTAALRIAGGATALGGALLLAS</sequence>
<reference evidence="3 4" key="1">
    <citation type="submission" date="2020-08" db="EMBL/GenBank/DDBJ databases">
        <title>Genomic Encyclopedia of Type Strains, Phase IV (KMG-IV): sequencing the most valuable type-strain genomes for metagenomic binning, comparative biology and taxonomic classification.</title>
        <authorList>
            <person name="Goeker M."/>
        </authorList>
    </citation>
    <scope>NUCLEOTIDE SEQUENCE [LARGE SCALE GENOMIC DNA]</scope>
    <source>
        <strain evidence="3 4">DSM 26575</strain>
    </source>
</reference>
<dbReference type="AlphaFoldDB" id="A0A7W6CVA8"/>